<dbReference type="EMBL" id="CM003380">
    <property type="protein sequence ID" value="KOM54356.1"/>
    <property type="molecule type" value="Genomic_DNA"/>
</dbReference>
<organism evidence="2 3">
    <name type="scientific">Phaseolus angularis</name>
    <name type="common">Azuki bean</name>
    <name type="synonym">Vigna angularis</name>
    <dbReference type="NCBI Taxonomy" id="3914"/>
    <lineage>
        <taxon>Eukaryota</taxon>
        <taxon>Viridiplantae</taxon>
        <taxon>Streptophyta</taxon>
        <taxon>Embryophyta</taxon>
        <taxon>Tracheophyta</taxon>
        <taxon>Spermatophyta</taxon>
        <taxon>Magnoliopsida</taxon>
        <taxon>eudicotyledons</taxon>
        <taxon>Gunneridae</taxon>
        <taxon>Pentapetalae</taxon>
        <taxon>rosids</taxon>
        <taxon>fabids</taxon>
        <taxon>Fabales</taxon>
        <taxon>Fabaceae</taxon>
        <taxon>Papilionoideae</taxon>
        <taxon>50 kb inversion clade</taxon>
        <taxon>NPAAA clade</taxon>
        <taxon>indigoferoid/millettioid clade</taxon>
        <taxon>Phaseoleae</taxon>
        <taxon>Vigna</taxon>
    </lineage>
</organism>
<proteinExistence type="predicted"/>
<accession>A0A0L9VH30</accession>
<name>A0A0L9VH30_PHAAN</name>
<evidence type="ECO:0000256" key="1">
    <source>
        <dbReference type="SAM" id="MobiDB-lite"/>
    </source>
</evidence>
<evidence type="ECO:0000313" key="2">
    <source>
        <dbReference type="EMBL" id="KOM54356.1"/>
    </source>
</evidence>
<gene>
    <name evidence="2" type="ORF">LR48_Vigan10g024800</name>
</gene>
<dbReference type="AlphaFoldDB" id="A0A0L9VH30"/>
<feature type="compositionally biased region" description="Basic and acidic residues" evidence="1">
    <location>
        <begin position="81"/>
        <end position="103"/>
    </location>
</feature>
<feature type="region of interest" description="Disordered" evidence="1">
    <location>
        <begin position="77"/>
        <end position="110"/>
    </location>
</feature>
<reference evidence="3" key="1">
    <citation type="journal article" date="2015" name="Proc. Natl. Acad. Sci. U.S.A.">
        <title>Genome sequencing of adzuki bean (Vigna angularis) provides insight into high starch and low fat accumulation and domestication.</title>
        <authorList>
            <person name="Yang K."/>
            <person name="Tian Z."/>
            <person name="Chen C."/>
            <person name="Luo L."/>
            <person name="Zhao B."/>
            <person name="Wang Z."/>
            <person name="Yu L."/>
            <person name="Li Y."/>
            <person name="Sun Y."/>
            <person name="Li W."/>
            <person name="Chen Y."/>
            <person name="Li Y."/>
            <person name="Zhang Y."/>
            <person name="Ai D."/>
            <person name="Zhao J."/>
            <person name="Shang C."/>
            <person name="Ma Y."/>
            <person name="Wu B."/>
            <person name="Wang M."/>
            <person name="Gao L."/>
            <person name="Sun D."/>
            <person name="Zhang P."/>
            <person name="Guo F."/>
            <person name="Wang W."/>
            <person name="Li Y."/>
            <person name="Wang J."/>
            <person name="Varshney R.K."/>
            <person name="Wang J."/>
            <person name="Ling H.Q."/>
            <person name="Wan P."/>
        </authorList>
    </citation>
    <scope>NUCLEOTIDE SEQUENCE</scope>
    <source>
        <strain evidence="3">cv. Jingnong 6</strain>
    </source>
</reference>
<evidence type="ECO:0000313" key="3">
    <source>
        <dbReference type="Proteomes" id="UP000053144"/>
    </source>
</evidence>
<dbReference type="Proteomes" id="UP000053144">
    <property type="component" value="Chromosome 10"/>
</dbReference>
<dbReference type="Gramene" id="KOM54356">
    <property type="protein sequence ID" value="KOM54356"/>
    <property type="gene ID" value="LR48_Vigan10g024800"/>
</dbReference>
<protein>
    <submittedName>
        <fullName evidence="2">Uncharacterized protein</fullName>
    </submittedName>
</protein>
<sequence length="110" mass="12743">MIYDTIKFDRRGVESTESFREQRFDTVINRTRDRRTRPTVAEKRGLRGEVIAGSRRDLTEGWRGEVTVVDEGLMKRAGQRRGFDNEESSRVLGFDKEGKKNQNESDTTSN</sequence>